<evidence type="ECO:0000313" key="2">
    <source>
        <dbReference type="Proteomes" id="UP000620124"/>
    </source>
</evidence>
<accession>A0A8H6XTQ8</accession>
<reference evidence="1" key="1">
    <citation type="submission" date="2020-05" db="EMBL/GenBank/DDBJ databases">
        <title>Mycena genomes resolve the evolution of fungal bioluminescence.</title>
        <authorList>
            <person name="Tsai I.J."/>
        </authorList>
    </citation>
    <scope>NUCLEOTIDE SEQUENCE</scope>
    <source>
        <strain evidence="1">CCC161011</strain>
    </source>
</reference>
<dbReference type="OrthoDB" id="2931302at2759"/>
<name>A0A8H6XTQ8_9AGAR</name>
<proteinExistence type="predicted"/>
<dbReference type="EMBL" id="JACAZI010000012">
    <property type="protein sequence ID" value="KAF7347940.1"/>
    <property type="molecule type" value="Genomic_DNA"/>
</dbReference>
<keyword evidence="2" id="KW-1185">Reference proteome</keyword>
<gene>
    <name evidence="1" type="ORF">MVEN_01551900</name>
</gene>
<evidence type="ECO:0000313" key="1">
    <source>
        <dbReference type="EMBL" id="KAF7347940.1"/>
    </source>
</evidence>
<organism evidence="1 2">
    <name type="scientific">Mycena venus</name>
    <dbReference type="NCBI Taxonomy" id="2733690"/>
    <lineage>
        <taxon>Eukaryota</taxon>
        <taxon>Fungi</taxon>
        <taxon>Dikarya</taxon>
        <taxon>Basidiomycota</taxon>
        <taxon>Agaricomycotina</taxon>
        <taxon>Agaricomycetes</taxon>
        <taxon>Agaricomycetidae</taxon>
        <taxon>Agaricales</taxon>
        <taxon>Marasmiineae</taxon>
        <taxon>Mycenaceae</taxon>
        <taxon>Mycena</taxon>
    </lineage>
</organism>
<sequence>MAALYGLHMALVNEPKLKYNLLEQFKRGRDAFRVECNKLTSLLQHCHGHADDYVSFCQFTTSQPPSECFAFLVDVHADAKKVLEEVESVKREHDNRSRVPKGRTSLADRRLSQFPETASKALLPDGPQSLTASYIHLESMSASLTDIAAFWVDHVVHLAAISDKRTPLVRPEPELQKSMAAWARYQTVLLAAISSISESSDAAAVDPLKAGVSAPNASVVGAIQPPEVDALVPAALELYAYEYDIVNIMNIMIVYGQGEEEERVNRGGPNEERTAAVPIYISLDKDHV</sequence>
<dbReference type="Proteomes" id="UP000620124">
    <property type="component" value="Unassembled WGS sequence"/>
</dbReference>
<protein>
    <submittedName>
        <fullName evidence="1">Uncharacterized protein</fullName>
    </submittedName>
</protein>
<dbReference type="AlphaFoldDB" id="A0A8H6XTQ8"/>
<comment type="caution">
    <text evidence="1">The sequence shown here is derived from an EMBL/GenBank/DDBJ whole genome shotgun (WGS) entry which is preliminary data.</text>
</comment>